<dbReference type="InterPro" id="IPR036907">
    <property type="entry name" value="5'-Nucleotdase_C_sf"/>
</dbReference>
<dbReference type="AlphaFoldDB" id="A0A644Y2C9"/>
<gene>
    <name evidence="3" type="ORF">SDC9_69150</name>
</gene>
<dbReference type="PRINTS" id="PR01607">
    <property type="entry name" value="APYRASEFAMLY"/>
</dbReference>
<dbReference type="EMBL" id="VSSQ01003864">
    <property type="protein sequence ID" value="MPM22692.1"/>
    <property type="molecule type" value="Genomic_DNA"/>
</dbReference>
<sequence length="727" mass="76126">MKQSRFLSILLAAVLLLSVVAPAGAADVGQTGDLTGSLVILHTNDTHGADLAVAGTSIGTAGVAQLKKDYEARGAEVLLLSAGDAVQGTPLVNLSQGASAVEFMNAAGYDAMAAGNHEFDWGYDNLKSLVADMDFPFLAANILDTATKKPVFQANKIFETKAGKVGVFGLATPETMTKAHPDKVKGLTILMGDELFASAQAQVKELKDAGCDLIIALGHLGIDEESAGNRSTDLLAKVTGIDLFIDGHSHSVLDGNAKENQIGGTMLVSTGTALANVGAVTYKDKQLTAKLISAADYSAADSEVAALVATVNDKVEAQLSAKFAETKVLLNGERSPGVRTQSTNLGNFAADAILWSARQFLGDSAVDAAITNGGGIRASIKVGDVTMKDMKTVFPFGNAVTTISVTGAQLLEALEAATYCTPTAVGAFPQVSGLTFTIDTTVEYENGPLYPDSTYHAPAKPGTRVLNVTVGGKPLDLEKTYVIATNDFTAAGGDTYYVFKGLPSYNTTVALEDALVNYTAKVLGGVIGDQYATGEGRITVITNPFSDVGFDDWYYSAVITAYKDGLMLGVGGDSYGAKAEFTTASYLTVLYRMYPETFGTDKATTGAKWDEAAKYLNEHLALNIESLNAPISRELMAHVAAQVLKAVQEKTGLTAKAVNEAIAFTDLAEIDEGYAQSVTWFQSVGGINGIPNGDGSYSYNPDGIATRSQAAQIVYNLSHVLELSKAS</sequence>
<dbReference type="PANTHER" id="PTHR11575">
    <property type="entry name" value="5'-NUCLEOTIDASE-RELATED"/>
    <property type="match status" value="1"/>
</dbReference>
<dbReference type="PANTHER" id="PTHR11575:SF24">
    <property type="entry name" value="5'-NUCLEOTIDASE"/>
    <property type="match status" value="1"/>
</dbReference>
<dbReference type="Pfam" id="PF02872">
    <property type="entry name" value="5_nucleotid_C"/>
    <property type="match status" value="1"/>
</dbReference>
<dbReference type="Pfam" id="PF00395">
    <property type="entry name" value="SLH"/>
    <property type="match status" value="1"/>
</dbReference>
<dbReference type="Pfam" id="PF00149">
    <property type="entry name" value="Metallophos"/>
    <property type="match status" value="1"/>
</dbReference>
<feature type="domain" description="SLH" evidence="2">
    <location>
        <begin position="661"/>
        <end position="727"/>
    </location>
</feature>
<feature type="domain" description="SLH" evidence="2">
    <location>
        <begin position="541"/>
        <end position="604"/>
    </location>
</feature>
<dbReference type="InterPro" id="IPR008334">
    <property type="entry name" value="5'-Nucleotdase_C"/>
</dbReference>
<proteinExistence type="predicted"/>
<dbReference type="InterPro" id="IPR004843">
    <property type="entry name" value="Calcineurin-like_PHP"/>
</dbReference>
<dbReference type="GO" id="GO:0016787">
    <property type="term" value="F:hydrolase activity"/>
    <property type="evidence" value="ECO:0007669"/>
    <property type="project" value="InterPro"/>
</dbReference>
<dbReference type="Gene3D" id="3.60.21.10">
    <property type="match status" value="1"/>
</dbReference>
<protein>
    <recommendedName>
        <fullName evidence="2">SLH domain-containing protein</fullName>
    </recommendedName>
</protein>
<evidence type="ECO:0000259" key="2">
    <source>
        <dbReference type="PROSITE" id="PS51272"/>
    </source>
</evidence>
<organism evidence="3">
    <name type="scientific">bioreactor metagenome</name>
    <dbReference type="NCBI Taxonomy" id="1076179"/>
    <lineage>
        <taxon>unclassified sequences</taxon>
        <taxon>metagenomes</taxon>
        <taxon>ecological metagenomes</taxon>
    </lineage>
</organism>
<name>A0A644Y2C9_9ZZZZ</name>
<evidence type="ECO:0000256" key="1">
    <source>
        <dbReference type="ARBA" id="ARBA00022729"/>
    </source>
</evidence>
<keyword evidence="1" id="KW-0732">Signal</keyword>
<evidence type="ECO:0000313" key="3">
    <source>
        <dbReference type="EMBL" id="MPM22692.1"/>
    </source>
</evidence>
<dbReference type="Gene3D" id="3.90.780.10">
    <property type="entry name" value="5'-Nucleotidase, C-terminal domain"/>
    <property type="match status" value="1"/>
</dbReference>
<accession>A0A644Y2C9</accession>
<dbReference type="GO" id="GO:0009166">
    <property type="term" value="P:nucleotide catabolic process"/>
    <property type="evidence" value="ECO:0007669"/>
    <property type="project" value="InterPro"/>
</dbReference>
<dbReference type="PROSITE" id="PS51272">
    <property type="entry name" value="SLH"/>
    <property type="match status" value="2"/>
</dbReference>
<reference evidence="3" key="1">
    <citation type="submission" date="2019-08" db="EMBL/GenBank/DDBJ databases">
        <authorList>
            <person name="Kucharzyk K."/>
            <person name="Murdoch R.W."/>
            <person name="Higgins S."/>
            <person name="Loffler F."/>
        </authorList>
    </citation>
    <scope>NUCLEOTIDE SEQUENCE</scope>
</reference>
<dbReference type="SUPFAM" id="SSF56300">
    <property type="entry name" value="Metallo-dependent phosphatases"/>
    <property type="match status" value="1"/>
</dbReference>
<dbReference type="InterPro" id="IPR001119">
    <property type="entry name" value="SLH_dom"/>
</dbReference>
<comment type="caution">
    <text evidence="3">The sequence shown here is derived from an EMBL/GenBank/DDBJ whole genome shotgun (WGS) entry which is preliminary data.</text>
</comment>
<dbReference type="InterPro" id="IPR006179">
    <property type="entry name" value="5_nucleotidase/apyrase"/>
</dbReference>
<dbReference type="SUPFAM" id="SSF55816">
    <property type="entry name" value="5'-nucleotidase (syn. UDP-sugar hydrolase), C-terminal domain"/>
    <property type="match status" value="1"/>
</dbReference>
<dbReference type="InterPro" id="IPR029052">
    <property type="entry name" value="Metallo-depent_PP-like"/>
</dbReference>